<gene>
    <name evidence="1" type="ORF">MiAbB_00088</name>
</gene>
<comment type="caution">
    <text evidence="1">The sequence shown here is derived from an EMBL/GenBank/DDBJ whole genome shotgun (WGS) entry which is preliminary data.</text>
</comment>
<dbReference type="EMBL" id="BIFY01000001">
    <property type="protein sequence ID" value="GCE58185.1"/>
    <property type="molecule type" value="Genomic_DNA"/>
</dbReference>
<reference evidence="2" key="1">
    <citation type="submission" date="2018-12" db="EMBL/GenBank/DDBJ databases">
        <title>Genome sequence of Microcystis aeruginosa NIES-4285.</title>
        <authorList>
            <person name="Tanabe Y."/>
        </authorList>
    </citation>
    <scope>NUCLEOTIDE SEQUENCE [LARGE SCALE GENOMIC DNA]</scope>
    <source>
        <strain evidence="2">NIES-4285</strain>
    </source>
</reference>
<evidence type="ECO:0000313" key="2">
    <source>
        <dbReference type="Proteomes" id="UP000289660"/>
    </source>
</evidence>
<sequence length="38" mass="4360">MNRIFVIVGLSKNNPIIVDHLITLNHSLDGIVIKDYRK</sequence>
<accession>A0A402D7J9</accession>
<evidence type="ECO:0000313" key="1">
    <source>
        <dbReference type="EMBL" id="GCE58185.1"/>
    </source>
</evidence>
<dbReference type="Proteomes" id="UP000289660">
    <property type="component" value="Unassembled WGS sequence"/>
</dbReference>
<organism evidence="1 2">
    <name type="scientific">Microcystis aeruginosa NIES-4285</name>
    <dbReference type="NCBI Taxonomy" id="2497681"/>
    <lineage>
        <taxon>Bacteria</taxon>
        <taxon>Bacillati</taxon>
        <taxon>Cyanobacteriota</taxon>
        <taxon>Cyanophyceae</taxon>
        <taxon>Oscillatoriophycideae</taxon>
        <taxon>Chroococcales</taxon>
        <taxon>Microcystaceae</taxon>
        <taxon>Microcystis</taxon>
    </lineage>
</organism>
<name>A0A402D7J9_MICAE</name>
<dbReference type="AlphaFoldDB" id="A0A402D7J9"/>
<proteinExistence type="predicted"/>
<protein>
    <submittedName>
        <fullName evidence="1">Uncharacterized protein</fullName>
    </submittedName>
</protein>